<gene>
    <name evidence="3" type="ORF">D3868_32095</name>
    <name evidence="2" type="ORF">SIM66_32160</name>
</gene>
<dbReference type="RefSeq" id="WP_035683167.1">
    <property type="nucleotide sequence ID" value="NZ_CP012919.1"/>
</dbReference>
<dbReference type="Pfam" id="PF13524">
    <property type="entry name" value="Glyco_trans_1_2"/>
    <property type="match status" value="1"/>
</dbReference>
<evidence type="ECO:0000259" key="1">
    <source>
        <dbReference type="Pfam" id="PF13524"/>
    </source>
</evidence>
<accession>A0A0P0F899</accession>
<proteinExistence type="predicted"/>
<sequence length="169" mass="18685">MYDRFSLGYFLTAAEFAGATVCGAAQSAIPGFAGYYLDTLPDGEIRKLAETNIVLNCHLDAAGPYANNLRLYEATGVGSFLLTDWKPNLHSPFEIGTEVAAYRDAGDAVRLIRQYEEYSEECRTIAEAGQRRTSHLRALGRETDRYAWSSIPRSAMTGRRWPAAIPNVP</sequence>
<protein>
    <submittedName>
        <fullName evidence="2 3">Glycosyltransferase</fullName>
    </submittedName>
</protein>
<keyword evidence="3" id="KW-0808">Transferase</keyword>
<dbReference type="EMBL" id="CP032344">
    <property type="protein sequence ID" value="QCO13659.1"/>
    <property type="molecule type" value="Genomic_DNA"/>
</dbReference>
<name>A0A0P0F899_AZOBR</name>
<dbReference type="GO" id="GO:0016740">
    <property type="term" value="F:transferase activity"/>
    <property type="evidence" value="ECO:0007669"/>
    <property type="project" value="UniProtKB-KW"/>
</dbReference>
<dbReference type="KEGG" id="abf:AMK58_28780"/>
<keyword evidence="5" id="KW-1185">Reference proteome</keyword>
<dbReference type="EMBL" id="JAWXYC010000006">
    <property type="protein sequence ID" value="MDX5955827.1"/>
    <property type="molecule type" value="Genomic_DNA"/>
</dbReference>
<evidence type="ECO:0000313" key="5">
    <source>
        <dbReference type="Proteomes" id="UP001277471"/>
    </source>
</evidence>
<reference evidence="2 5" key="2">
    <citation type="submission" date="2023-11" db="EMBL/GenBank/DDBJ databases">
        <title>MicrobeMod: A computational toolkit for identifying prokaryotic methylation and restriction-modification with nanopore sequencing.</title>
        <authorList>
            <person name="Crits-Christoph A."/>
            <person name="Kang S.C."/>
            <person name="Lee H."/>
            <person name="Ostrov N."/>
        </authorList>
    </citation>
    <scope>NUCLEOTIDE SEQUENCE [LARGE SCALE GENOMIC DNA]</scope>
    <source>
        <strain evidence="2 5">ATCC 29145</strain>
    </source>
</reference>
<feature type="domain" description="Spore protein YkvP/CgeB glycosyl transferase-like" evidence="1">
    <location>
        <begin position="47"/>
        <end position="134"/>
    </location>
</feature>
<keyword evidence="3" id="KW-0614">Plasmid</keyword>
<evidence type="ECO:0000313" key="2">
    <source>
        <dbReference type="EMBL" id="MDX5955827.1"/>
    </source>
</evidence>
<dbReference type="AlphaFoldDB" id="A0A0P0F899"/>
<organism evidence="3 4">
    <name type="scientific">Azospirillum brasilense</name>
    <dbReference type="NCBI Taxonomy" id="192"/>
    <lineage>
        <taxon>Bacteria</taxon>
        <taxon>Pseudomonadati</taxon>
        <taxon>Pseudomonadota</taxon>
        <taxon>Alphaproteobacteria</taxon>
        <taxon>Rhodospirillales</taxon>
        <taxon>Azospirillaceae</taxon>
        <taxon>Azospirillum</taxon>
    </lineage>
</organism>
<reference evidence="3 4" key="1">
    <citation type="submission" date="2018-09" db="EMBL/GenBank/DDBJ databases">
        <title>Whole genome based analysis of evolution and adaptive divergence in Indian and Brazilian strains of Azospirillum brasilense.</title>
        <authorList>
            <person name="Singh C."/>
            <person name="Tripathi A.K."/>
        </authorList>
    </citation>
    <scope>NUCLEOTIDE SEQUENCE [LARGE SCALE GENOMIC DNA]</scope>
    <source>
        <strain evidence="3 4">MTCC4038</strain>
        <plasmid evidence="3 4">p5</plasmid>
    </source>
</reference>
<dbReference type="GeneID" id="56449496"/>
<evidence type="ECO:0000313" key="3">
    <source>
        <dbReference type="EMBL" id="QCO13659.1"/>
    </source>
</evidence>
<geneLocation type="plasmid" evidence="3 4">
    <name>p5</name>
</geneLocation>
<dbReference type="InterPro" id="IPR055259">
    <property type="entry name" value="YkvP/CgeB_Glyco_trans-like"/>
</dbReference>
<dbReference type="Proteomes" id="UP000298774">
    <property type="component" value="Plasmid p5"/>
</dbReference>
<evidence type="ECO:0000313" key="4">
    <source>
        <dbReference type="Proteomes" id="UP000298774"/>
    </source>
</evidence>
<dbReference type="Proteomes" id="UP001277471">
    <property type="component" value="Unassembled WGS sequence"/>
</dbReference>